<dbReference type="Proteomes" id="UP000838821">
    <property type="component" value="Unassembled WGS sequence"/>
</dbReference>
<reference evidence="1" key="1">
    <citation type="submission" date="2022-01" db="EMBL/GenBank/DDBJ databases">
        <authorList>
            <person name="Criscuolo A."/>
        </authorList>
    </citation>
    <scope>NUCLEOTIDE SEQUENCE</scope>
    <source>
        <strain evidence="1">CIP111891</strain>
    </source>
</reference>
<organism evidence="1 2">
    <name type="scientific">Paenibacillus allorhizoplanae</name>
    <dbReference type="NCBI Taxonomy" id="2905648"/>
    <lineage>
        <taxon>Bacteria</taxon>
        <taxon>Bacillati</taxon>
        <taxon>Bacillota</taxon>
        <taxon>Bacilli</taxon>
        <taxon>Bacillales</taxon>
        <taxon>Paenibacillaceae</taxon>
        <taxon>Paenibacillus</taxon>
    </lineage>
</organism>
<keyword evidence="2" id="KW-1185">Reference proteome</keyword>
<evidence type="ECO:0000313" key="2">
    <source>
        <dbReference type="Proteomes" id="UP000838821"/>
    </source>
</evidence>
<proteinExistence type="predicted"/>
<evidence type="ECO:0000313" key="1">
    <source>
        <dbReference type="EMBL" id="CAH1202953.1"/>
    </source>
</evidence>
<accession>A0ABM9C347</accession>
<gene>
    <name evidence="1" type="ORF">PAECIP111891_02163</name>
</gene>
<comment type="caution">
    <text evidence="1">The sequence shown here is derived from an EMBL/GenBank/DDBJ whole genome shotgun (WGS) entry which is preliminary data.</text>
</comment>
<protein>
    <recommendedName>
        <fullName evidence="3">Apea-like HEPN domain-containing protein</fullName>
    </recommendedName>
</protein>
<dbReference type="EMBL" id="CAKMMW010000005">
    <property type="protein sequence ID" value="CAH1202953.1"/>
    <property type="molecule type" value="Genomic_DNA"/>
</dbReference>
<evidence type="ECO:0008006" key="3">
    <source>
        <dbReference type="Google" id="ProtNLM"/>
    </source>
</evidence>
<sequence length="242" mass="28697">MSDIEHEKSKSNNILKLPNYFERVSNLLNFKKVEMPKIQIDPQRYYLAAENLGKRGWTIPFSFTPRQIAFFEEPTLTSEEIDNFFHAYYSDEDNFNKLFQMIYSISSLKQWHLAIRQCEIAHRKELFILSISTLLPVLEGILSKFENDKNNIRMIKVCKQMLDDSLTKESWVFSTIWNSCFHFITTLYAKSNFSEEEPILINRHWILHGRTEFNNSELDSIKLFNALETIANIIKFNFRNNS</sequence>
<name>A0ABM9C347_9BACL</name>